<evidence type="ECO:0000256" key="1">
    <source>
        <dbReference type="ARBA" id="ARBA00023125"/>
    </source>
</evidence>
<dbReference type="EMBL" id="JAMDMX010000131">
    <property type="protein sequence ID" value="MCY9697236.1"/>
    <property type="molecule type" value="Genomic_DNA"/>
</dbReference>
<reference evidence="3 4" key="1">
    <citation type="submission" date="2022-05" db="EMBL/GenBank/DDBJ databases">
        <title>Genome Sequencing of Bee-Associated Microbes.</title>
        <authorList>
            <person name="Dunlap C."/>
        </authorList>
    </citation>
    <scope>NUCLEOTIDE SEQUENCE [LARGE SCALE GENOMIC DNA]</scope>
    <source>
        <strain evidence="3 4">NRRL B-14421</strain>
    </source>
</reference>
<keyword evidence="1" id="KW-0238">DNA-binding</keyword>
<dbReference type="RefSeq" id="WP_268618044.1">
    <property type="nucleotide sequence ID" value="NZ_JAMDMX010000131.1"/>
</dbReference>
<dbReference type="SUPFAM" id="SSF46955">
    <property type="entry name" value="Putative DNA-binding domain"/>
    <property type="match status" value="1"/>
</dbReference>
<dbReference type="InterPro" id="IPR000551">
    <property type="entry name" value="MerR-type_HTH_dom"/>
</dbReference>
<dbReference type="InterPro" id="IPR009061">
    <property type="entry name" value="DNA-bd_dom_put_sf"/>
</dbReference>
<organism evidence="3 4">
    <name type="scientific">Paenibacillus alginolyticus</name>
    <dbReference type="NCBI Taxonomy" id="59839"/>
    <lineage>
        <taxon>Bacteria</taxon>
        <taxon>Bacillati</taxon>
        <taxon>Bacillota</taxon>
        <taxon>Bacilli</taxon>
        <taxon>Bacillales</taxon>
        <taxon>Paenibacillaceae</taxon>
        <taxon>Paenibacillus</taxon>
    </lineage>
</organism>
<proteinExistence type="predicted"/>
<dbReference type="SMART" id="SM00422">
    <property type="entry name" value="HTH_MERR"/>
    <property type="match status" value="1"/>
</dbReference>
<accession>A0ABT4GMC8</accession>
<evidence type="ECO:0000259" key="2">
    <source>
        <dbReference type="PROSITE" id="PS50937"/>
    </source>
</evidence>
<dbReference type="InterPro" id="IPR047057">
    <property type="entry name" value="MerR_fam"/>
</dbReference>
<dbReference type="PANTHER" id="PTHR30204:SF83">
    <property type="entry name" value="TRANSCRIPTIONAL REGULATOR, MERR FAMILY"/>
    <property type="match status" value="1"/>
</dbReference>
<evidence type="ECO:0000313" key="3">
    <source>
        <dbReference type="EMBL" id="MCY9697236.1"/>
    </source>
</evidence>
<dbReference type="PRINTS" id="PR00040">
    <property type="entry name" value="HTHMERR"/>
</dbReference>
<dbReference type="CDD" id="cd01109">
    <property type="entry name" value="HTH_YyaN"/>
    <property type="match status" value="1"/>
</dbReference>
<comment type="caution">
    <text evidence="3">The sequence shown here is derived from an EMBL/GenBank/DDBJ whole genome shotgun (WGS) entry which is preliminary data.</text>
</comment>
<evidence type="ECO:0000313" key="4">
    <source>
        <dbReference type="Proteomes" id="UP001527099"/>
    </source>
</evidence>
<gene>
    <name evidence="3" type="ORF">M5X19_30900</name>
</gene>
<dbReference type="PROSITE" id="PS50937">
    <property type="entry name" value="HTH_MERR_2"/>
    <property type="match status" value="1"/>
</dbReference>
<keyword evidence="4" id="KW-1185">Reference proteome</keyword>
<protein>
    <submittedName>
        <fullName evidence="3">MerR family transcriptional regulator</fullName>
    </submittedName>
</protein>
<sequence>MDIKEAAEKTGISAHTLRFYEKSGLFPKIRRTKSGIREFTDTDISFLMFLVALKKTGMSLDDIADFTKDGCILERIESGKMPKAPLKDRLRILKNHRNHIVERQRETEFMLHSVNKKISFYEHYMECEDEIEEESKQNVQE</sequence>
<feature type="domain" description="HTH merR-type" evidence="2">
    <location>
        <begin position="1"/>
        <end position="69"/>
    </location>
</feature>
<name>A0ABT4GMC8_9BACL</name>
<dbReference type="Pfam" id="PF13411">
    <property type="entry name" value="MerR_1"/>
    <property type="match status" value="1"/>
</dbReference>
<dbReference type="PANTHER" id="PTHR30204">
    <property type="entry name" value="REDOX-CYCLING DRUG-SENSING TRANSCRIPTIONAL ACTIVATOR SOXR"/>
    <property type="match status" value="1"/>
</dbReference>
<dbReference type="Proteomes" id="UP001527099">
    <property type="component" value="Unassembled WGS sequence"/>
</dbReference>
<dbReference type="Gene3D" id="1.10.1660.10">
    <property type="match status" value="1"/>
</dbReference>